<evidence type="ECO:0000313" key="2">
    <source>
        <dbReference type="EMBL" id="KAJ3980443.1"/>
    </source>
</evidence>
<dbReference type="Proteomes" id="UP001163850">
    <property type="component" value="Unassembled WGS sequence"/>
</dbReference>
<evidence type="ECO:0000313" key="3">
    <source>
        <dbReference type="Proteomes" id="UP001163850"/>
    </source>
</evidence>
<feature type="region of interest" description="Disordered" evidence="1">
    <location>
        <begin position="1"/>
        <end position="23"/>
    </location>
</feature>
<name>A0AA38PRN8_9AGAR</name>
<proteinExistence type="predicted"/>
<evidence type="ECO:0000256" key="1">
    <source>
        <dbReference type="SAM" id="MobiDB-lite"/>
    </source>
</evidence>
<sequence>MSDSSPSPNSAGAPPPSSPISSLRALMVRRDRVRSRSIFEEDNENTDSGSANIVAINPAMPIDPILQRLQTIKRQRLLSMASIRDYEEFENANSPQEHMALVMMVVLENRDALRLLTLSQEYRVPETLKATCKDYAAVFILSPSILRYKGKTGPANVLAAMRQLNVSSLPPASETGRCDLILELIKKGMTEARFNLKEKITASVKNVDSPSRDIATLTRACIGTSKAKATAGLFIRIAFIRWQHVQTPTHVSDKFWDKVDEALAKYRTEFRTAAEMQSAFNAIFEEDKLIYGEPDLVSHPQVAIRDVDQWLLCVNSAAGPSTGSTVAAPPAI</sequence>
<protein>
    <submittedName>
        <fullName evidence="2">Uncharacterized protein</fullName>
    </submittedName>
</protein>
<accession>A0AA38PRN8</accession>
<dbReference type="AlphaFoldDB" id="A0AA38PRN8"/>
<dbReference type="EMBL" id="MU802188">
    <property type="protein sequence ID" value="KAJ3980443.1"/>
    <property type="molecule type" value="Genomic_DNA"/>
</dbReference>
<reference evidence="2" key="1">
    <citation type="submission" date="2022-08" db="EMBL/GenBank/DDBJ databases">
        <authorList>
            <consortium name="DOE Joint Genome Institute"/>
            <person name="Min B."/>
            <person name="Riley R."/>
            <person name="Sierra-Patev S."/>
            <person name="Naranjo-Ortiz M."/>
            <person name="Looney B."/>
            <person name="Konkel Z."/>
            <person name="Slot J.C."/>
            <person name="Sakamoto Y."/>
            <person name="Steenwyk J.L."/>
            <person name="Rokas A."/>
            <person name="Carro J."/>
            <person name="Camarero S."/>
            <person name="Ferreira P."/>
            <person name="Molpeceres G."/>
            <person name="Ruiz-Duenas F.J."/>
            <person name="Serrano A."/>
            <person name="Henrissat B."/>
            <person name="Drula E."/>
            <person name="Hughes K.W."/>
            <person name="Mata J.L."/>
            <person name="Ishikawa N.K."/>
            <person name="Vargas-Isla R."/>
            <person name="Ushijima S."/>
            <person name="Smith C.A."/>
            <person name="Ahrendt S."/>
            <person name="Andreopoulos W."/>
            <person name="He G."/>
            <person name="Labutti K."/>
            <person name="Lipzen A."/>
            <person name="Ng V."/>
            <person name="Sandor L."/>
            <person name="Barry K."/>
            <person name="Martinez A.T."/>
            <person name="Xiao Y."/>
            <person name="Gibbons J.G."/>
            <person name="Terashima K."/>
            <person name="Hibbett D.S."/>
            <person name="Grigoriev I.V."/>
        </authorList>
    </citation>
    <scope>NUCLEOTIDE SEQUENCE</scope>
    <source>
        <strain evidence="2">TFB7829</strain>
    </source>
</reference>
<comment type="caution">
    <text evidence="2">The sequence shown here is derived from an EMBL/GenBank/DDBJ whole genome shotgun (WGS) entry which is preliminary data.</text>
</comment>
<organism evidence="2 3">
    <name type="scientific">Lentinula detonsa</name>
    <dbReference type="NCBI Taxonomy" id="2804962"/>
    <lineage>
        <taxon>Eukaryota</taxon>
        <taxon>Fungi</taxon>
        <taxon>Dikarya</taxon>
        <taxon>Basidiomycota</taxon>
        <taxon>Agaricomycotina</taxon>
        <taxon>Agaricomycetes</taxon>
        <taxon>Agaricomycetidae</taxon>
        <taxon>Agaricales</taxon>
        <taxon>Marasmiineae</taxon>
        <taxon>Omphalotaceae</taxon>
        <taxon>Lentinula</taxon>
    </lineage>
</organism>
<feature type="compositionally biased region" description="Low complexity" evidence="1">
    <location>
        <begin position="1"/>
        <end position="12"/>
    </location>
</feature>
<gene>
    <name evidence="2" type="ORF">F5890DRAFT_1477728</name>
</gene>